<organism evidence="2 3">
    <name type="scientific">Chryseobacterium caseinilyticum</name>
    <dbReference type="NCBI Taxonomy" id="2771428"/>
    <lineage>
        <taxon>Bacteria</taxon>
        <taxon>Pseudomonadati</taxon>
        <taxon>Bacteroidota</taxon>
        <taxon>Flavobacteriia</taxon>
        <taxon>Flavobacteriales</taxon>
        <taxon>Weeksellaceae</taxon>
        <taxon>Chryseobacterium group</taxon>
        <taxon>Chryseobacterium</taxon>
    </lineage>
</organism>
<dbReference type="Proteomes" id="UP000637299">
    <property type="component" value="Unassembled WGS sequence"/>
</dbReference>
<dbReference type="Pfam" id="PF08309">
    <property type="entry name" value="LVIVD"/>
    <property type="match status" value="1"/>
</dbReference>
<accession>A0ABR8ZEZ7</accession>
<dbReference type="PROSITE" id="PS51257">
    <property type="entry name" value="PROKAR_LIPOPROTEIN"/>
    <property type="match status" value="1"/>
</dbReference>
<feature type="signal peptide" evidence="1">
    <location>
        <begin position="1"/>
        <end position="21"/>
    </location>
</feature>
<sequence length="166" mass="18908">MRKFKFLALFATLSMMQSCWLFNFEDEPAGVQQSIYEPVYATRAQLSDIKIQNPKPTTKNAKIYLKDQYIFVNDSRDGFHIVDNSDPANPKKIKYLKALGSTDVAIRNDVLYVNQATDLVALKISTSTDEVQVLKRIENVFPSIQSPDGFIGEPQTDKIIVDWKLK</sequence>
<proteinExistence type="predicted"/>
<keyword evidence="1" id="KW-0732">Signal</keyword>
<reference evidence="2 3" key="1">
    <citation type="submission" date="2020-09" db="EMBL/GenBank/DDBJ databases">
        <title>Genome seq and assembly of Chryseobacterium sp.</title>
        <authorList>
            <person name="Chhetri G."/>
        </authorList>
    </citation>
    <scope>NUCLEOTIDE SEQUENCE [LARGE SCALE GENOMIC DNA]</scope>
    <source>
        <strain evidence="2 3">GCR10</strain>
    </source>
</reference>
<comment type="caution">
    <text evidence="2">The sequence shown here is derived from an EMBL/GenBank/DDBJ whole genome shotgun (WGS) entry which is preliminary data.</text>
</comment>
<dbReference type="EMBL" id="JACYFS010000005">
    <property type="protein sequence ID" value="MBD8083851.1"/>
    <property type="molecule type" value="Genomic_DNA"/>
</dbReference>
<evidence type="ECO:0000313" key="3">
    <source>
        <dbReference type="Proteomes" id="UP000637299"/>
    </source>
</evidence>
<evidence type="ECO:0000256" key="1">
    <source>
        <dbReference type="SAM" id="SignalP"/>
    </source>
</evidence>
<gene>
    <name evidence="2" type="ORF">IC610_15680</name>
</gene>
<name>A0ABR8ZEZ7_9FLAO</name>
<keyword evidence="3" id="KW-1185">Reference proteome</keyword>
<dbReference type="RefSeq" id="WP_191737685.1">
    <property type="nucleotide sequence ID" value="NZ_JACYFS010000005.1"/>
</dbReference>
<evidence type="ECO:0008006" key="4">
    <source>
        <dbReference type="Google" id="ProtNLM"/>
    </source>
</evidence>
<evidence type="ECO:0000313" key="2">
    <source>
        <dbReference type="EMBL" id="MBD8083851.1"/>
    </source>
</evidence>
<dbReference type="InterPro" id="IPR013211">
    <property type="entry name" value="LVIVD"/>
</dbReference>
<protein>
    <recommendedName>
        <fullName evidence="4">LVIVD repeat-containing protein</fullName>
    </recommendedName>
</protein>
<feature type="chain" id="PRO_5045282588" description="LVIVD repeat-containing protein" evidence="1">
    <location>
        <begin position="22"/>
        <end position="166"/>
    </location>
</feature>